<feature type="compositionally biased region" description="Low complexity" evidence="1">
    <location>
        <begin position="33"/>
        <end position="45"/>
    </location>
</feature>
<dbReference type="RefSeq" id="WP_143162792.1">
    <property type="nucleotide sequence ID" value="NZ_MEIA01000218.1"/>
</dbReference>
<dbReference type="EMBL" id="MEIA01000218">
    <property type="protein sequence ID" value="OJF12475.1"/>
    <property type="molecule type" value="Genomic_DNA"/>
</dbReference>
<proteinExistence type="predicted"/>
<reference evidence="2 3" key="1">
    <citation type="submission" date="2016-09" db="EMBL/GenBank/DDBJ databases">
        <title>Couchioplanes caeruleus draft genome sequence.</title>
        <authorList>
            <person name="Sheehan J."/>
            <person name="Caffrey P."/>
        </authorList>
    </citation>
    <scope>NUCLEOTIDE SEQUENCE [LARGE SCALE GENOMIC DNA]</scope>
    <source>
        <strain evidence="2 3">DSM 43634</strain>
    </source>
</reference>
<evidence type="ECO:0000256" key="1">
    <source>
        <dbReference type="SAM" id="MobiDB-lite"/>
    </source>
</evidence>
<name>A0A1K0GT65_9ACTN</name>
<protein>
    <recommendedName>
        <fullName evidence="4">Ricin B lectin domain-containing protein</fullName>
    </recommendedName>
</protein>
<sequence>MHDTGGMARVCAALLGILLTQQACDARKPAPSPTSSAAASPSPSAQDVFRGDREVLLLPVGSAATLAVGETGWIELTDDFGDRALFVLTKADGDRYRIRTARLRTGGKASCIEVGKAGAVTAAPCDAAKNGQVFRIRRSGTAYTLCTGKDTCLVQSPASGVRAVPLAAGTPGKDALFFVPDRGRASIGM</sequence>
<dbReference type="Proteomes" id="UP000182486">
    <property type="component" value="Unassembled WGS sequence"/>
</dbReference>
<evidence type="ECO:0000313" key="2">
    <source>
        <dbReference type="EMBL" id="OJF12475.1"/>
    </source>
</evidence>
<gene>
    <name evidence="2" type="ORF">BG844_20410</name>
</gene>
<accession>A0A1K0GT65</accession>
<organism evidence="2 3">
    <name type="scientific">Couchioplanes caeruleus subsp. caeruleus</name>
    <dbReference type="NCBI Taxonomy" id="56427"/>
    <lineage>
        <taxon>Bacteria</taxon>
        <taxon>Bacillati</taxon>
        <taxon>Actinomycetota</taxon>
        <taxon>Actinomycetes</taxon>
        <taxon>Micromonosporales</taxon>
        <taxon>Micromonosporaceae</taxon>
        <taxon>Couchioplanes</taxon>
    </lineage>
</organism>
<evidence type="ECO:0008006" key="4">
    <source>
        <dbReference type="Google" id="ProtNLM"/>
    </source>
</evidence>
<evidence type="ECO:0000313" key="3">
    <source>
        <dbReference type="Proteomes" id="UP000182486"/>
    </source>
</evidence>
<feature type="region of interest" description="Disordered" evidence="1">
    <location>
        <begin position="26"/>
        <end position="46"/>
    </location>
</feature>
<dbReference type="AlphaFoldDB" id="A0A1K0GT65"/>
<comment type="caution">
    <text evidence="2">The sequence shown here is derived from an EMBL/GenBank/DDBJ whole genome shotgun (WGS) entry which is preliminary data.</text>
</comment>
<keyword evidence="3" id="KW-1185">Reference proteome</keyword>